<gene>
    <name evidence="2" type="ORF">HaLaN_07601</name>
</gene>
<dbReference type="AlphaFoldDB" id="A0A699YPV4"/>
<evidence type="ECO:0000313" key="3">
    <source>
        <dbReference type="Proteomes" id="UP000485058"/>
    </source>
</evidence>
<protein>
    <submittedName>
        <fullName evidence="2">Uncharacterized protein</fullName>
    </submittedName>
</protein>
<name>A0A699YPV4_HAELA</name>
<keyword evidence="3" id="KW-1185">Reference proteome</keyword>
<evidence type="ECO:0000313" key="2">
    <source>
        <dbReference type="EMBL" id="GFH11990.1"/>
    </source>
</evidence>
<accession>A0A699YPV4</accession>
<comment type="caution">
    <text evidence="2">The sequence shown here is derived from an EMBL/GenBank/DDBJ whole genome shotgun (WGS) entry which is preliminary data.</text>
</comment>
<sequence>MPAGHWWSPYMHQAIIAQSSLHPAVLGEGRCCQYSAQPRFHTDTWLKTDCLAGWWALTGASPRLPSPAWPKSAVGGNHAWRQQHP</sequence>
<proteinExistence type="predicted"/>
<dbReference type="EMBL" id="BLLF01000456">
    <property type="protein sequence ID" value="GFH11990.1"/>
    <property type="molecule type" value="Genomic_DNA"/>
</dbReference>
<reference evidence="2 3" key="1">
    <citation type="submission" date="2020-02" db="EMBL/GenBank/DDBJ databases">
        <title>Draft genome sequence of Haematococcus lacustris strain NIES-144.</title>
        <authorList>
            <person name="Morimoto D."/>
            <person name="Nakagawa S."/>
            <person name="Yoshida T."/>
            <person name="Sawayama S."/>
        </authorList>
    </citation>
    <scope>NUCLEOTIDE SEQUENCE [LARGE SCALE GENOMIC DNA]</scope>
    <source>
        <strain evidence="2 3">NIES-144</strain>
    </source>
</reference>
<dbReference type="Proteomes" id="UP000485058">
    <property type="component" value="Unassembled WGS sequence"/>
</dbReference>
<evidence type="ECO:0000256" key="1">
    <source>
        <dbReference type="SAM" id="MobiDB-lite"/>
    </source>
</evidence>
<organism evidence="2 3">
    <name type="scientific">Haematococcus lacustris</name>
    <name type="common">Green alga</name>
    <name type="synonym">Haematococcus pluvialis</name>
    <dbReference type="NCBI Taxonomy" id="44745"/>
    <lineage>
        <taxon>Eukaryota</taxon>
        <taxon>Viridiplantae</taxon>
        <taxon>Chlorophyta</taxon>
        <taxon>core chlorophytes</taxon>
        <taxon>Chlorophyceae</taxon>
        <taxon>CS clade</taxon>
        <taxon>Chlamydomonadales</taxon>
        <taxon>Haematococcaceae</taxon>
        <taxon>Haematococcus</taxon>
    </lineage>
</organism>
<feature type="region of interest" description="Disordered" evidence="1">
    <location>
        <begin position="66"/>
        <end position="85"/>
    </location>
</feature>